<keyword evidence="1" id="KW-0175">Coiled coil</keyword>
<gene>
    <name evidence="3" type="ORF">SteCoe_27977</name>
</gene>
<evidence type="ECO:0000256" key="2">
    <source>
        <dbReference type="SAM" id="MobiDB-lite"/>
    </source>
</evidence>
<dbReference type="EMBL" id="MPUH01000828">
    <property type="protein sequence ID" value="OMJ73350.1"/>
    <property type="molecule type" value="Genomic_DNA"/>
</dbReference>
<name>A0A1R2B9T1_9CILI</name>
<keyword evidence="4" id="KW-1185">Reference proteome</keyword>
<feature type="region of interest" description="Disordered" evidence="2">
    <location>
        <begin position="500"/>
        <end position="527"/>
    </location>
</feature>
<accession>A0A1R2B9T1</accession>
<evidence type="ECO:0000313" key="4">
    <source>
        <dbReference type="Proteomes" id="UP000187209"/>
    </source>
</evidence>
<evidence type="ECO:0000256" key="1">
    <source>
        <dbReference type="SAM" id="Coils"/>
    </source>
</evidence>
<dbReference type="Proteomes" id="UP000187209">
    <property type="component" value="Unassembled WGS sequence"/>
</dbReference>
<dbReference type="OrthoDB" id="326486at2759"/>
<feature type="coiled-coil region" evidence="1">
    <location>
        <begin position="209"/>
        <end position="316"/>
    </location>
</feature>
<comment type="caution">
    <text evidence="3">The sequence shown here is derived from an EMBL/GenBank/DDBJ whole genome shotgun (WGS) entry which is preliminary data.</text>
</comment>
<reference evidence="3 4" key="1">
    <citation type="submission" date="2016-11" db="EMBL/GenBank/DDBJ databases">
        <title>The macronuclear genome of Stentor coeruleus: a giant cell with tiny introns.</title>
        <authorList>
            <person name="Slabodnick M."/>
            <person name="Ruby J.G."/>
            <person name="Reiff S.B."/>
            <person name="Swart E.C."/>
            <person name="Gosai S."/>
            <person name="Prabakaran S."/>
            <person name="Witkowska E."/>
            <person name="Larue G.E."/>
            <person name="Fisher S."/>
            <person name="Freeman R.M."/>
            <person name="Gunawardena J."/>
            <person name="Chu W."/>
            <person name="Stover N.A."/>
            <person name="Gregory B.D."/>
            <person name="Nowacki M."/>
            <person name="Derisi J."/>
            <person name="Roy S.W."/>
            <person name="Marshall W.F."/>
            <person name="Sood P."/>
        </authorList>
    </citation>
    <scope>NUCLEOTIDE SEQUENCE [LARGE SCALE GENOMIC DNA]</scope>
    <source>
        <strain evidence="3">WM001</strain>
    </source>
</reference>
<proteinExistence type="predicted"/>
<protein>
    <submittedName>
        <fullName evidence="3">Uncharacterized protein</fullName>
    </submittedName>
</protein>
<dbReference type="AlphaFoldDB" id="A0A1R2B9T1"/>
<feature type="compositionally biased region" description="Basic residues" evidence="2">
    <location>
        <begin position="517"/>
        <end position="527"/>
    </location>
</feature>
<feature type="compositionally biased region" description="Basic and acidic residues" evidence="2">
    <location>
        <begin position="505"/>
        <end position="516"/>
    </location>
</feature>
<feature type="coiled-coil region" evidence="1">
    <location>
        <begin position="65"/>
        <end position="113"/>
    </location>
</feature>
<sequence length="527" mass="62022">MNKIKIENLKKSPDMIKEYQDIVRKLQEELYTMKNSMAIQDETIKKLQTAHQLTLEENTKSKLSLKYANEQISVKNELIENYEIELKNLYSALKDSEENAKSLIKEIELYKDSLNTDSLLEITNHATTLGQKIEAHKNLRRSAEFDADFYKTELEAKTNEIYELNDLLSAMKNEQKIQLRKEELQKIILSKDEQMKKMNLKFQVMNHKIDMLTKEKDSLEVLNKNLETEKKKLTERWKQSSTRNKEDTKIVAKNKKMEEELMEYKLEIETAVKKYQDLYMKYTSLVKEKDNDMVYINKLKEEIVRTKTNMQVLISERDVLSKINEEISVNNHIKQIENVRCRSSCSTERMDRDSRPSYNKNLCFESMKPTNTFLETSKFTGENSDFIENKLRNYESTIAALRFQLQQRVGCYKTSIDKFSKKDTAAQTKENSLEHSVCTEEIQNLLEDFQSLLEKHKKCKNKKHILSETNAKLIEKVQILSSQVQSDHFLILHLQGRTPTFNTKASKEPQKSNKDLHSKHKSFNPQF</sequence>
<evidence type="ECO:0000313" key="3">
    <source>
        <dbReference type="EMBL" id="OMJ73350.1"/>
    </source>
</evidence>
<organism evidence="3 4">
    <name type="scientific">Stentor coeruleus</name>
    <dbReference type="NCBI Taxonomy" id="5963"/>
    <lineage>
        <taxon>Eukaryota</taxon>
        <taxon>Sar</taxon>
        <taxon>Alveolata</taxon>
        <taxon>Ciliophora</taxon>
        <taxon>Postciliodesmatophora</taxon>
        <taxon>Heterotrichea</taxon>
        <taxon>Heterotrichida</taxon>
        <taxon>Stentoridae</taxon>
        <taxon>Stentor</taxon>
    </lineage>
</organism>